<dbReference type="Pfam" id="PF12906">
    <property type="entry name" value="RINGv"/>
    <property type="match status" value="1"/>
</dbReference>
<dbReference type="Gene3D" id="3.30.40.10">
    <property type="entry name" value="Zinc/RING finger domain, C3HC4 (zinc finger)"/>
    <property type="match status" value="1"/>
</dbReference>
<name>A0A5B7A5Q0_DAVIN</name>
<feature type="domain" description="RING-CH-type" evidence="5">
    <location>
        <begin position="105"/>
        <end position="178"/>
    </location>
</feature>
<keyword evidence="4" id="KW-1133">Transmembrane helix</keyword>
<dbReference type="SUPFAM" id="SSF57850">
    <property type="entry name" value="RING/U-box"/>
    <property type="match status" value="1"/>
</dbReference>
<dbReference type="PANTHER" id="PTHR46214:SF8">
    <property type="entry name" value="RING_FYVE_PHD ZINC FINGER SUPERFAMILY PROTEIN"/>
    <property type="match status" value="1"/>
</dbReference>
<reference evidence="6" key="1">
    <citation type="submission" date="2019-08" db="EMBL/GenBank/DDBJ databases">
        <title>Reference gene set and small RNA set construction with multiple tissues from Davidia involucrata Baill.</title>
        <authorList>
            <person name="Yang H."/>
            <person name="Zhou C."/>
            <person name="Li G."/>
            <person name="Wang J."/>
            <person name="Gao P."/>
            <person name="Wang M."/>
            <person name="Wang R."/>
            <person name="Zhao Y."/>
        </authorList>
    </citation>
    <scope>NUCLEOTIDE SEQUENCE</scope>
    <source>
        <tissue evidence="6">Mixed with DoveR01_LX</tissue>
    </source>
</reference>
<sequence>MDHEMSDRRISETLNSENSINSVHQETTENLHNSIDGVVPETVIVIRSDEEDPAGTNGENGNPNTNVNELGSSKVLVDEQKIKDSKDEKHSCVIDVKCGGEELGENLDWERVCRICHLSSDQSSETTTTTNTTTMNIIQLGCGCKDELGIVHSHCAEAWFKIKGNRQCEICGETAINITGVGDNRFMEEWNDQRSIGSGTNASERGGGCWRGQPFCNFLMACLVIAFVLPWFFRVNMF</sequence>
<keyword evidence="1" id="KW-0479">Metal-binding</keyword>
<dbReference type="InterPro" id="IPR013083">
    <property type="entry name" value="Znf_RING/FYVE/PHD"/>
</dbReference>
<evidence type="ECO:0000256" key="2">
    <source>
        <dbReference type="ARBA" id="ARBA00022771"/>
    </source>
</evidence>
<evidence type="ECO:0000313" key="6">
    <source>
        <dbReference type="EMBL" id="MPA51644.1"/>
    </source>
</evidence>
<dbReference type="InterPro" id="IPR011016">
    <property type="entry name" value="Znf_RING-CH"/>
</dbReference>
<proteinExistence type="predicted"/>
<evidence type="ECO:0000256" key="1">
    <source>
        <dbReference type="ARBA" id="ARBA00022723"/>
    </source>
</evidence>
<evidence type="ECO:0000259" key="5">
    <source>
        <dbReference type="PROSITE" id="PS51292"/>
    </source>
</evidence>
<dbReference type="GO" id="GO:0008270">
    <property type="term" value="F:zinc ion binding"/>
    <property type="evidence" value="ECO:0007669"/>
    <property type="project" value="UniProtKB-KW"/>
</dbReference>
<feature type="transmembrane region" description="Helical" evidence="4">
    <location>
        <begin position="215"/>
        <end position="233"/>
    </location>
</feature>
<keyword evidence="4" id="KW-0472">Membrane</keyword>
<keyword evidence="2" id="KW-0863">Zinc-finger</keyword>
<dbReference type="PANTHER" id="PTHR46214">
    <property type="entry name" value="ZINC FINGER, RING-CH-TYPE"/>
    <property type="match status" value="1"/>
</dbReference>
<protein>
    <recommendedName>
        <fullName evidence="5">RING-CH-type domain-containing protein</fullName>
    </recommendedName>
</protein>
<dbReference type="AlphaFoldDB" id="A0A5B7A5Q0"/>
<evidence type="ECO:0000256" key="3">
    <source>
        <dbReference type="ARBA" id="ARBA00022833"/>
    </source>
</evidence>
<evidence type="ECO:0000256" key="4">
    <source>
        <dbReference type="SAM" id="Phobius"/>
    </source>
</evidence>
<organism evidence="6">
    <name type="scientific">Davidia involucrata</name>
    <name type="common">Dove tree</name>
    <dbReference type="NCBI Taxonomy" id="16924"/>
    <lineage>
        <taxon>Eukaryota</taxon>
        <taxon>Viridiplantae</taxon>
        <taxon>Streptophyta</taxon>
        <taxon>Embryophyta</taxon>
        <taxon>Tracheophyta</taxon>
        <taxon>Spermatophyta</taxon>
        <taxon>Magnoliopsida</taxon>
        <taxon>eudicotyledons</taxon>
        <taxon>Gunneridae</taxon>
        <taxon>Pentapetalae</taxon>
        <taxon>asterids</taxon>
        <taxon>Cornales</taxon>
        <taxon>Nyssaceae</taxon>
        <taxon>Davidia</taxon>
    </lineage>
</organism>
<gene>
    <name evidence="6" type="ORF">Din_021085</name>
</gene>
<dbReference type="PROSITE" id="PS51292">
    <property type="entry name" value="ZF_RING_CH"/>
    <property type="match status" value="1"/>
</dbReference>
<keyword evidence="4" id="KW-0812">Transmembrane</keyword>
<keyword evidence="3" id="KW-0862">Zinc</keyword>
<dbReference type="EMBL" id="GHES01021085">
    <property type="protein sequence ID" value="MPA51644.1"/>
    <property type="molecule type" value="Transcribed_RNA"/>
</dbReference>
<accession>A0A5B7A5Q0</accession>
<dbReference type="SMART" id="SM00744">
    <property type="entry name" value="RINGv"/>
    <property type="match status" value="1"/>
</dbReference>